<gene>
    <name evidence="2" type="ORF">GSI_01149</name>
</gene>
<feature type="region of interest" description="Disordered" evidence="1">
    <location>
        <begin position="1"/>
        <end position="26"/>
    </location>
</feature>
<comment type="caution">
    <text evidence="2">The sequence shown here is derived from an EMBL/GenBank/DDBJ whole genome shotgun (WGS) entry which is preliminary data.</text>
</comment>
<dbReference type="Proteomes" id="UP000230002">
    <property type="component" value="Unassembled WGS sequence"/>
</dbReference>
<dbReference type="AlphaFoldDB" id="A0A2G8SUK4"/>
<proteinExistence type="predicted"/>
<keyword evidence="3" id="KW-1185">Reference proteome</keyword>
<name>A0A2G8SUK4_9APHY</name>
<evidence type="ECO:0000313" key="2">
    <source>
        <dbReference type="EMBL" id="PIL37455.1"/>
    </source>
</evidence>
<evidence type="ECO:0000313" key="3">
    <source>
        <dbReference type="Proteomes" id="UP000230002"/>
    </source>
</evidence>
<organism evidence="2 3">
    <name type="scientific">Ganoderma sinense ZZ0214-1</name>
    <dbReference type="NCBI Taxonomy" id="1077348"/>
    <lineage>
        <taxon>Eukaryota</taxon>
        <taxon>Fungi</taxon>
        <taxon>Dikarya</taxon>
        <taxon>Basidiomycota</taxon>
        <taxon>Agaricomycotina</taxon>
        <taxon>Agaricomycetes</taxon>
        <taxon>Polyporales</taxon>
        <taxon>Polyporaceae</taxon>
        <taxon>Ganoderma</taxon>
    </lineage>
</organism>
<evidence type="ECO:0000256" key="1">
    <source>
        <dbReference type="SAM" id="MobiDB-lite"/>
    </source>
</evidence>
<reference evidence="2 3" key="1">
    <citation type="journal article" date="2015" name="Sci. Rep.">
        <title>Chromosome-level genome map provides insights into diverse defense mechanisms in the medicinal fungus Ganoderma sinense.</title>
        <authorList>
            <person name="Zhu Y."/>
            <person name="Xu J."/>
            <person name="Sun C."/>
            <person name="Zhou S."/>
            <person name="Xu H."/>
            <person name="Nelson D.R."/>
            <person name="Qian J."/>
            <person name="Song J."/>
            <person name="Luo H."/>
            <person name="Xiang L."/>
            <person name="Li Y."/>
            <person name="Xu Z."/>
            <person name="Ji A."/>
            <person name="Wang L."/>
            <person name="Lu S."/>
            <person name="Hayward A."/>
            <person name="Sun W."/>
            <person name="Li X."/>
            <person name="Schwartz D.C."/>
            <person name="Wang Y."/>
            <person name="Chen S."/>
        </authorList>
    </citation>
    <scope>NUCLEOTIDE SEQUENCE [LARGE SCALE GENOMIC DNA]</scope>
    <source>
        <strain evidence="2 3">ZZ0214-1</strain>
    </source>
</reference>
<dbReference type="EMBL" id="AYKW01000001">
    <property type="protein sequence ID" value="PIL37455.1"/>
    <property type="molecule type" value="Genomic_DNA"/>
</dbReference>
<protein>
    <submittedName>
        <fullName evidence="2">Uncharacterized protein</fullName>
    </submittedName>
</protein>
<accession>A0A2G8SUK4</accession>
<sequence>MSPTQTPGERSAPEVTGAAGADPSQLDPITKAYIDQKFEEADAHRHTPSTTAPAKLKELEVFDGDRARYLSWKRLSLSRTFRLAPTLASLFPFLDGLLPMSSLWSFVAS</sequence>